<dbReference type="InParanoid" id="L7JXT0"/>
<gene>
    <name evidence="2" type="ORF">THOM_0774</name>
</gene>
<dbReference type="OMA" id="GFVPCSF"/>
<keyword evidence="1" id="KW-0175">Coiled coil</keyword>
<protein>
    <submittedName>
        <fullName evidence="2">Uncharacterized protein</fullName>
    </submittedName>
</protein>
<evidence type="ECO:0000313" key="3">
    <source>
        <dbReference type="Proteomes" id="UP000011185"/>
    </source>
</evidence>
<dbReference type="HOGENOM" id="CLU_1288889_0_0_1"/>
<organism evidence="2 3">
    <name type="scientific">Trachipleistophora hominis</name>
    <name type="common">Microsporidian parasite</name>
    <dbReference type="NCBI Taxonomy" id="72359"/>
    <lineage>
        <taxon>Eukaryota</taxon>
        <taxon>Fungi</taxon>
        <taxon>Fungi incertae sedis</taxon>
        <taxon>Microsporidia</taxon>
        <taxon>Pleistophoridae</taxon>
        <taxon>Trachipleistophora</taxon>
    </lineage>
</organism>
<sequence>MTIFCYPHMHFEDEIEYFGFVPCSFLQELCLTLEETITGTINSTGLSSTKKNLLCSYVLSEFRKNFLIFENFSLHQIFTFPKDFSYERKITDLVVEDDVDGMIDELMKLKDEHEFYKNEVQRHKRIIANKEIEIAQMTSFLENAEVNDLLSNTEFLKKLFIETKKVVGEKAYAISGKLNTKFNELMENKDIKNEMKKKEINELYRIGTLEDIKTFRDSMLARYG</sequence>
<evidence type="ECO:0000256" key="1">
    <source>
        <dbReference type="SAM" id="Coils"/>
    </source>
</evidence>
<reference evidence="2 3" key="1">
    <citation type="journal article" date="2012" name="PLoS Pathog.">
        <title>The genome of the obligate intracellular parasite Trachipleistophora hominis: new insights into microsporidian genome dynamics and reductive evolution.</title>
        <authorList>
            <person name="Heinz E."/>
            <person name="Williams T.A."/>
            <person name="Nakjang S."/>
            <person name="Noel C.J."/>
            <person name="Swan D.C."/>
            <person name="Goldberg A.V."/>
            <person name="Harris S.R."/>
            <person name="Weinmaier T."/>
            <person name="Markert S."/>
            <person name="Becher D."/>
            <person name="Bernhardt J."/>
            <person name="Dagan T."/>
            <person name="Hacker C."/>
            <person name="Lucocq J.M."/>
            <person name="Schweder T."/>
            <person name="Rattei T."/>
            <person name="Hall N."/>
            <person name="Hirt R.P."/>
            <person name="Embley T.M."/>
        </authorList>
    </citation>
    <scope>NUCLEOTIDE SEQUENCE [LARGE SCALE GENOMIC DNA]</scope>
</reference>
<dbReference type="Proteomes" id="UP000011185">
    <property type="component" value="Unassembled WGS sequence"/>
</dbReference>
<dbReference type="OrthoDB" id="2190706at2759"/>
<name>L7JXT0_TRAHO</name>
<evidence type="ECO:0000313" key="2">
    <source>
        <dbReference type="EMBL" id="ELQ76263.1"/>
    </source>
</evidence>
<feature type="coiled-coil region" evidence="1">
    <location>
        <begin position="99"/>
        <end position="133"/>
    </location>
</feature>
<dbReference type="AlphaFoldDB" id="L7JXT0"/>
<proteinExistence type="predicted"/>
<dbReference type="VEuPathDB" id="MicrosporidiaDB:THOM_0774"/>
<dbReference type="EMBL" id="JH993858">
    <property type="protein sequence ID" value="ELQ76263.1"/>
    <property type="molecule type" value="Genomic_DNA"/>
</dbReference>
<keyword evidence="3" id="KW-1185">Reference proteome</keyword>
<accession>L7JXT0</accession>